<reference evidence="7" key="2">
    <citation type="submission" date="2020-09" db="EMBL/GenBank/DDBJ databases">
        <authorList>
            <person name="Sun Q."/>
            <person name="Zhou Y."/>
        </authorList>
    </citation>
    <scope>NUCLEOTIDE SEQUENCE</scope>
    <source>
        <strain evidence="7">CGMCC 1.15085</strain>
    </source>
</reference>
<evidence type="ECO:0000256" key="5">
    <source>
        <dbReference type="SAM" id="MobiDB-lite"/>
    </source>
</evidence>
<dbReference type="Pfam" id="PF16859">
    <property type="entry name" value="TetR_C_11"/>
    <property type="match status" value="1"/>
</dbReference>
<dbReference type="PROSITE" id="PS50977">
    <property type="entry name" value="HTH_TETR_2"/>
    <property type="match status" value="1"/>
</dbReference>
<feature type="domain" description="HTH tetR-type" evidence="6">
    <location>
        <begin position="25"/>
        <end position="85"/>
    </location>
</feature>
<proteinExistence type="predicted"/>
<dbReference type="PANTHER" id="PTHR30055:SF148">
    <property type="entry name" value="TETR-FAMILY TRANSCRIPTIONAL REGULATOR"/>
    <property type="match status" value="1"/>
</dbReference>
<dbReference type="Proteomes" id="UP000636793">
    <property type="component" value="Unassembled WGS sequence"/>
</dbReference>
<keyword evidence="1" id="KW-0805">Transcription regulation</keyword>
<evidence type="ECO:0000256" key="2">
    <source>
        <dbReference type="ARBA" id="ARBA00023125"/>
    </source>
</evidence>
<dbReference type="GO" id="GO:0003700">
    <property type="term" value="F:DNA-binding transcription factor activity"/>
    <property type="evidence" value="ECO:0007669"/>
    <property type="project" value="TreeGrafter"/>
</dbReference>
<dbReference type="Gene3D" id="1.10.357.10">
    <property type="entry name" value="Tetracycline Repressor, domain 2"/>
    <property type="match status" value="1"/>
</dbReference>
<keyword evidence="2 4" id="KW-0238">DNA-binding</keyword>
<organism evidence="7 8">
    <name type="scientific">Flexivirga endophytica</name>
    <dbReference type="NCBI Taxonomy" id="1849103"/>
    <lineage>
        <taxon>Bacteria</taxon>
        <taxon>Bacillati</taxon>
        <taxon>Actinomycetota</taxon>
        <taxon>Actinomycetes</taxon>
        <taxon>Micrococcales</taxon>
        <taxon>Dermacoccaceae</taxon>
        <taxon>Flexivirga</taxon>
    </lineage>
</organism>
<name>A0A916TIS7_9MICO</name>
<dbReference type="SUPFAM" id="SSF46689">
    <property type="entry name" value="Homeodomain-like"/>
    <property type="match status" value="1"/>
</dbReference>
<dbReference type="InterPro" id="IPR050109">
    <property type="entry name" value="HTH-type_TetR-like_transc_reg"/>
</dbReference>
<keyword evidence="8" id="KW-1185">Reference proteome</keyword>
<accession>A0A916TIS7</accession>
<dbReference type="RefSeq" id="WP_188839141.1">
    <property type="nucleotide sequence ID" value="NZ_BMHI01000008.1"/>
</dbReference>
<feature type="compositionally biased region" description="Polar residues" evidence="5">
    <location>
        <begin position="1"/>
        <end position="13"/>
    </location>
</feature>
<dbReference type="InterPro" id="IPR011075">
    <property type="entry name" value="TetR_C"/>
</dbReference>
<evidence type="ECO:0000256" key="1">
    <source>
        <dbReference type="ARBA" id="ARBA00023015"/>
    </source>
</evidence>
<gene>
    <name evidence="7" type="ORF">GCM10011492_43140</name>
</gene>
<dbReference type="GO" id="GO:0000976">
    <property type="term" value="F:transcription cis-regulatory region binding"/>
    <property type="evidence" value="ECO:0007669"/>
    <property type="project" value="TreeGrafter"/>
</dbReference>
<dbReference type="PANTHER" id="PTHR30055">
    <property type="entry name" value="HTH-TYPE TRANSCRIPTIONAL REGULATOR RUTR"/>
    <property type="match status" value="1"/>
</dbReference>
<dbReference type="AlphaFoldDB" id="A0A916TIS7"/>
<evidence type="ECO:0000259" key="6">
    <source>
        <dbReference type="PROSITE" id="PS50977"/>
    </source>
</evidence>
<dbReference type="Gene3D" id="1.10.10.60">
    <property type="entry name" value="Homeodomain-like"/>
    <property type="match status" value="1"/>
</dbReference>
<evidence type="ECO:0000313" key="8">
    <source>
        <dbReference type="Proteomes" id="UP000636793"/>
    </source>
</evidence>
<keyword evidence="3" id="KW-0804">Transcription</keyword>
<reference evidence="7" key="1">
    <citation type="journal article" date="2014" name="Int. J. Syst. Evol. Microbiol.">
        <title>Complete genome sequence of Corynebacterium casei LMG S-19264T (=DSM 44701T), isolated from a smear-ripened cheese.</title>
        <authorList>
            <consortium name="US DOE Joint Genome Institute (JGI-PGF)"/>
            <person name="Walter F."/>
            <person name="Albersmeier A."/>
            <person name="Kalinowski J."/>
            <person name="Ruckert C."/>
        </authorList>
    </citation>
    <scope>NUCLEOTIDE SEQUENCE</scope>
    <source>
        <strain evidence="7">CGMCC 1.15085</strain>
    </source>
</reference>
<feature type="DNA-binding region" description="H-T-H motif" evidence="4">
    <location>
        <begin position="48"/>
        <end position="67"/>
    </location>
</feature>
<dbReference type="InterPro" id="IPR036271">
    <property type="entry name" value="Tet_transcr_reg_TetR-rel_C_sf"/>
</dbReference>
<dbReference type="InterPro" id="IPR009057">
    <property type="entry name" value="Homeodomain-like_sf"/>
</dbReference>
<feature type="region of interest" description="Disordered" evidence="5">
    <location>
        <begin position="1"/>
        <end position="25"/>
    </location>
</feature>
<dbReference type="InterPro" id="IPR001647">
    <property type="entry name" value="HTH_TetR"/>
</dbReference>
<comment type="caution">
    <text evidence="7">The sequence shown here is derived from an EMBL/GenBank/DDBJ whole genome shotgun (WGS) entry which is preliminary data.</text>
</comment>
<dbReference type="EMBL" id="BMHI01000008">
    <property type="protein sequence ID" value="GGB47356.1"/>
    <property type="molecule type" value="Genomic_DNA"/>
</dbReference>
<sequence>MPTKSTRVPTHASTPVKRRPGGRSARVQDAVYSAVGKLMATQRPDQITVPMVAELADVNPTSVYRRWGDIDALLEEVAVAAFTREDEVLPDTGSLEGDLREWARVITDDIVRPHRTRYLRAMVNARDGVVLDACPCWTARREQLAEMISRAHTRGERTPSVEQVLDHVIAPLYHHVVFALPADTAYAERLVDDVLSMRSAESR</sequence>
<protein>
    <submittedName>
        <fullName evidence="7">TetR family transcriptional regulator</fullName>
    </submittedName>
</protein>
<evidence type="ECO:0000256" key="4">
    <source>
        <dbReference type="PROSITE-ProRule" id="PRU00335"/>
    </source>
</evidence>
<dbReference type="SUPFAM" id="SSF48498">
    <property type="entry name" value="Tetracyclin repressor-like, C-terminal domain"/>
    <property type="match status" value="1"/>
</dbReference>
<evidence type="ECO:0000313" key="7">
    <source>
        <dbReference type="EMBL" id="GGB47356.1"/>
    </source>
</evidence>
<evidence type="ECO:0000256" key="3">
    <source>
        <dbReference type="ARBA" id="ARBA00023163"/>
    </source>
</evidence>